<dbReference type="PANTHER" id="PTHR45138">
    <property type="entry name" value="REGULATORY COMPONENTS OF SENSORY TRANSDUCTION SYSTEM"/>
    <property type="match status" value="1"/>
</dbReference>
<evidence type="ECO:0000259" key="3">
    <source>
        <dbReference type="PROSITE" id="PS50887"/>
    </source>
</evidence>
<dbReference type="EMBL" id="JAESWC010000007">
    <property type="protein sequence ID" value="MBL4936481.1"/>
    <property type="molecule type" value="Genomic_DNA"/>
</dbReference>
<dbReference type="InterPro" id="IPR019734">
    <property type="entry name" value="TPR_rpt"/>
</dbReference>
<dbReference type="InterPro" id="IPR041664">
    <property type="entry name" value="AAA_16"/>
</dbReference>
<dbReference type="SMART" id="SM00267">
    <property type="entry name" value="GGDEF"/>
    <property type="match status" value="1"/>
</dbReference>
<dbReference type="SUPFAM" id="SSF55073">
    <property type="entry name" value="Nucleotide cyclase"/>
    <property type="match status" value="1"/>
</dbReference>
<dbReference type="InterPro" id="IPR029787">
    <property type="entry name" value="Nucleotide_cyclase"/>
</dbReference>
<protein>
    <submittedName>
        <fullName evidence="4">Diguanylate cyclase</fullName>
    </submittedName>
</protein>
<dbReference type="InterPro" id="IPR029016">
    <property type="entry name" value="GAF-like_dom_sf"/>
</dbReference>
<dbReference type="PROSITE" id="PS50887">
    <property type="entry name" value="GGDEF"/>
    <property type="match status" value="1"/>
</dbReference>
<dbReference type="InterPro" id="IPR011990">
    <property type="entry name" value="TPR-like_helical_dom_sf"/>
</dbReference>
<dbReference type="SMART" id="SM00220">
    <property type="entry name" value="S_TKc"/>
    <property type="match status" value="1"/>
</dbReference>
<dbReference type="InterPro" id="IPR000160">
    <property type="entry name" value="GGDEF_dom"/>
</dbReference>
<dbReference type="SUPFAM" id="SSF52540">
    <property type="entry name" value="P-loop containing nucleoside triphosphate hydrolases"/>
    <property type="match status" value="1"/>
</dbReference>
<sequence>MNLINNRYRIVKNLKQNRLVSSYLVLDIKNESEKFQLNIINSEYLPESLLDFYIKDFSALTTIDKNNFVKLYDFDSIQTIDNKRIEGLRYFYVNEYAEADYDLMHFISGMEEKEILDLIIELCQAVNYLHLRGFIYNGINLDNIFISNSKIKFKDIASVELEKYDYWSTKSSQLIFKAPEILEDKTQSVSSNIYSLGVLLLLVCKKQIKDNINLIHEIKNINKSDRNFTKEYLNFLNRIIPIIERMIEQDTKKRYVNIRQIIEDINAEFGTNYKSHYNNEVEKLNFNTKLIGRDYEINNVINIYKSMAQLGLREKFVIVHGEYGIGKTKLLKELERILLLKNVNVYSSYSLEASSLGSNRGAIDILRKIISECDSDLLERYESELIKLIPELGKNKNIVPSSTISGEKENIRLIGSVCTFINDFMKGKPAVFIIDNAHMSGDFSIDILEYLYLRNKNIMIIFSYCDGELNNNKRLSEFIAKVSGQVNSIDIPLRGLNNEDSVALIQDVLRMPVRPSIFGERIFSKTFGNPLFIEETLKNLYSENIIYVDEKSGIWNSKFDYDYSKLPVPSNMEQAVLSQIKGIDSLSLQVLNGISIFNTAISLDDITKIVLKDIVDVTEKVNYLESRGVLCKKIEDRGFVYDFSNRILKSLIRKRLDISYKKKKHELAAELLEMQLNEGLSNREELIYHLEKAGHKEKVIKYCLEIADKMELFKNRSEAVKNLKRAVAIMENNDEDDRKAELLIRIGDVYQDDGNGAIAIEFFKEAESLAVKLDNCNKHIKALNRIAKVYYSRNEIDKTLNYIKKSEEILEKSNIIEEDTQTYFEAKELLVRVLALKQEYKSAEKICRECIRLCKEDDYKFKGIFYKNLGNVYLNNSLGDKALNCYKESLKCFEKIDYSEGIVSALNNISVIYGDIYQNSRESIKYLKKVKEISERNHIISYEVMALTNLACSYFEEWNYELSLEYFLNALKKSEEIEYEGNIFYCYNYLSNIYLRLRDFQKAYEYHMLAEKELEEYPEHGKEIAVYYQMSAELFCVFGDIEKADFFINKALEVYKFDESLPKWECSILKGFIDISNIQSGEELNNKLIGVRQVINKFESTLLKVDKLYSTSVELYKRGFEEQAAALFNEAENYSVSDKPNIMRIKEFYLSGVFAKGTNKLKVLSASFEMCKIEKDDWSKLRVCSELGDYYFYGKDYFYSINFYFEACEIIKKLALSIPEEFRVQFVVKNNLLIPFKKLATLRSFREYDKVLFKSDNDFEEMNLNKLNKLFAFEDVKDILNNKYFIRSARRLYNSYLPKTIRTSSDIVKNLYSDPLKNLDLITKYLASVTIATKSIIVVDSFEQDYHVITSMDGSNSVPRSKYVFEKAKSSRNAILITEASNENKPELNIILQGTKAVICVPIIMNIEDLKSNQTRNSIKGYIYLESERILNNFNKETLKKCVELSRLAGVNIERYQLLLTSSTDKLTGTLTRKFLEESLSEHIDRVDEFNNIFSIIMMDMDHFKQINDRFGHQAGDEVLRRACDIVRNNIRKNDVFGRYGGEEFIIILPQTDGKEALVIAEKLRKAVEDAKILEDKTSVTMSLGIATYPHNAQWKQELVEKADQALYVSKELGRNRCQVWSNDFLNKVKGRNKLSGIVSGNTVQDSRNILAMVDIIELIKQDISIENKIYNLLGRIIEITESECGMFFIIDNREIKNIYSRKIFNENWSEPINYNSEAVNSAIIKKQGLFMTDWDESVNYDSVTGMPDWHSIVVVPLVKNGAAKGILYLSASTKLKEFKFDEFNYINTIGELAAGIL</sequence>
<keyword evidence="5" id="KW-1185">Reference proteome</keyword>
<dbReference type="Gene3D" id="3.40.50.300">
    <property type="entry name" value="P-loop containing nucleotide triphosphate hydrolases"/>
    <property type="match status" value="1"/>
</dbReference>
<proteinExistence type="predicted"/>
<dbReference type="Gene3D" id="1.10.510.10">
    <property type="entry name" value="Transferase(Phosphotransferase) domain 1"/>
    <property type="match status" value="1"/>
</dbReference>
<comment type="caution">
    <text evidence="4">The sequence shown here is derived from an EMBL/GenBank/DDBJ whole genome shotgun (WGS) entry which is preliminary data.</text>
</comment>
<dbReference type="Gene3D" id="3.30.450.40">
    <property type="match status" value="1"/>
</dbReference>
<dbReference type="PANTHER" id="PTHR45138:SF9">
    <property type="entry name" value="DIGUANYLATE CYCLASE DGCM-RELATED"/>
    <property type="match status" value="1"/>
</dbReference>
<evidence type="ECO:0000313" key="4">
    <source>
        <dbReference type="EMBL" id="MBL4936481.1"/>
    </source>
</evidence>
<dbReference type="Pfam" id="PF00990">
    <property type="entry name" value="GGDEF"/>
    <property type="match status" value="1"/>
</dbReference>
<dbReference type="Proteomes" id="UP000632377">
    <property type="component" value="Unassembled WGS sequence"/>
</dbReference>
<accession>A0ABS1TAV1</accession>
<evidence type="ECO:0000259" key="2">
    <source>
        <dbReference type="PROSITE" id="PS50011"/>
    </source>
</evidence>
<dbReference type="SUPFAM" id="SSF56112">
    <property type="entry name" value="Protein kinase-like (PK-like)"/>
    <property type="match status" value="1"/>
</dbReference>
<dbReference type="PROSITE" id="PS50011">
    <property type="entry name" value="PROTEIN_KINASE_DOM"/>
    <property type="match status" value="1"/>
</dbReference>
<dbReference type="CDD" id="cd01949">
    <property type="entry name" value="GGDEF"/>
    <property type="match status" value="1"/>
</dbReference>
<dbReference type="InterPro" id="IPR043128">
    <property type="entry name" value="Rev_trsase/Diguanyl_cyclase"/>
</dbReference>
<dbReference type="SUPFAM" id="SSF55781">
    <property type="entry name" value="GAF domain-like"/>
    <property type="match status" value="1"/>
</dbReference>
<comment type="subcellular location">
    <subcellularLocation>
        <location evidence="1">Membrane</location>
        <topology evidence="1">Single-pass membrane protein</topology>
    </subcellularLocation>
</comment>
<dbReference type="InterPro" id="IPR011009">
    <property type="entry name" value="Kinase-like_dom_sf"/>
</dbReference>
<dbReference type="SMART" id="SM00028">
    <property type="entry name" value="TPR"/>
    <property type="match status" value="9"/>
</dbReference>
<dbReference type="Pfam" id="PF13191">
    <property type="entry name" value="AAA_16"/>
    <property type="match status" value="1"/>
</dbReference>
<dbReference type="SUPFAM" id="SSF48452">
    <property type="entry name" value="TPR-like"/>
    <property type="match status" value="2"/>
</dbReference>
<gene>
    <name evidence="4" type="ORF">JK636_12010</name>
</gene>
<name>A0ABS1TAV1_9CLOT</name>
<dbReference type="RefSeq" id="WP_202749244.1">
    <property type="nucleotide sequence ID" value="NZ_JAESWC010000007.1"/>
</dbReference>
<dbReference type="NCBIfam" id="TIGR00254">
    <property type="entry name" value="GGDEF"/>
    <property type="match status" value="1"/>
</dbReference>
<reference evidence="4 5" key="1">
    <citation type="submission" date="2021-01" db="EMBL/GenBank/DDBJ databases">
        <title>Genome public.</title>
        <authorList>
            <person name="Liu C."/>
            <person name="Sun Q."/>
        </authorList>
    </citation>
    <scope>NUCLEOTIDE SEQUENCE [LARGE SCALE GENOMIC DNA]</scope>
    <source>
        <strain evidence="4 5">YIM B02515</strain>
    </source>
</reference>
<feature type="domain" description="Protein kinase" evidence="2">
    <location>
        <begin position="8"/>
        <end position="269"/>
    </location>
</feature>
<dbReference type="Pfam" id="PF00069">
    <property type="entry name" value="Pkinase"/>
    <property type="match status" value="1"/>
</dbReference>
<evidence type="ECO:0000313" key="5">
    <source>
        <dbReference type="Proteomes" id="UP000632377"/>
    </source>
</evidence>
<dbReference type="InterPro" id="IPR000719">
    <property type="entry name" value="Prot_kinase_dom"/>
</dbReference>
<evidence type="ECO:0000256" key="1">
    <source>
        <dbReference type="ARBA" id="ARBA00004167"/>
    </source>
</evidence>
<organism evidence="4 5">
    <name type="scientific">Clostridium rhizosphaerae</name>
    <dbReference type="NCBI Taxonomy" id="2803861"/>
    <lineage>
        <taxon>Bacteria</taxon>
        <taxon>Bacillati</taxon>
        <taxon>Bacillota</taxon>
        <taxon>Clostridia</taxon>
        <taxon>Eubacteriales</taxon>
        <taxon>Clostridiaceae</taxon>
        <taxon>Clostridium</taxon>
    </lineage>
</organism>
<dbReference type="InterPro" id="IPR050469">
    <property type="entry name" value="Diguanylate_Cyclase"/>
</dbReference>
<feature type="domain" description="GGDEF" evidence="3">
    <location>
        <begin position="1492"/>
        <end position="1623"/>
    </location>
</feature>
<dbReference type="Gene3D" id="1.25.40.10">
    <property type="entry name" value="Tetratricopeptide repeat domain"/>
    <property type="match status" value="3"/>
</dbReference>
<dbReference type="Gene3D" id="3.30.70.270">
    <property type="match status" value="1"/>
</dbReference>
<dbReference type="InterPro" id="IPR027417">
    <property type="entry name" value="P-loop_NTPase"/>
</dbReference>